<dbReference type="PROSITE" id="PS50262">
    <property type="entry name" value="G_PROTEIN_RECEP_F1_2"/>
    <property type="match status" value="1"/>
</dbReference>
<keyword evidence="9" id="KW-1185">Reference proteome</keyword>
<evidence type="ECO:0000256" key="5">
    <source>
        <dbReference type="RuleBase" id="RU000688"/>
    </source>
</evidence>
<reference evidence="8 9" key="1">
    <citation type="submission" date="2022-05" db="EMBL/GenBank/DDBJ databases">
        <authorList>
            <consortium name="Genoscope - CEA"/>
            <person name="William W."/>
        </authorList>
    </citation>
    <scope>NUCLEOTIDE SEQUENCE [LARGE SCALE GENOMIC DNA]</scope>
</reference>
<dbReference type="Proteomes" id="UP001159405">
    <property type="component" value="Unassembled WGS sequence"/>
</dbReference>
<evidence type="ECO:0000259" key="7">
    <source>
        <dbReference type="PROSITE" id="PS50262"/>
    </source>
</evidence>
<feature type="transmembrane region" description="Helical" evidence="6">
    <location>
        <begin position="353"/>
        <end position="373"/>
    </location>
</feature>
<evidence type="ECO:0000313" key="8">
    <source>
        <dbReference type="EMBL" id="CAH3160776.1"/>
    </source>
</evidence>
<feature type="transmembrane region" description="Helical" evidence="6">
    <location>
        <begin position="314"/>
        <end position="333"/>
    </location>
</feature>
<keyword evidence="5" id="KW-0807">Transducer</keyword>
<dbReference type="CDD" id="cd00637">
    <property type="entry name" value="7tm_classA_rhodopsin-like"/>
    <property type="match status" value="1"/>
</dbReference>
<dbReference type="SUPFAM" id="SSF81321">
    <property type="entry name" value="Family A G protein-coupled receptor-like"/>
    <property type="match status" value="1"/>
</dbReference>
<dbReference type="Pfam" id="PF00001">
    <property type="entry name" value="7tm_1"/>
    <property type="match status" value="1"/>
</dbReference>
<dbReference type="InterPro" id="IPR017452">
    <property type="entry name" value="GPCR_Rhodpsn_7TM"/>
</dbReference>
<dbReference type="PRINTS" id="PR00237">
    <property type="entry name" value="GPCRRHODOPSN"/>
</dbReference>
<dbReference type="PROSITE" id="PS00237">
    <property type="entry name" value="G_PROTEIN_RECEP_F1_1"/>
    <property type="match status" value="1"/>
</dbReference>
<dbReference type="PANTHER" id="PTHR45698">
    <property type="entry name" value="TRACE AMINE-ASSOCIATED RECEPTOR 19N-RELATED"/>
    <property type="match status" value="1"/>
</dbReference>
<evidence type="ECO:0000256" key="3">
    <source>
        <dbReference type="ARBA" id="ARBA00022989"/>
    </source>
</evidence>
<feature type="transmembrane region" description="Helical" evidence="6">
    <location>
        <begin position="138"/>
        <end position="159"/>
    </location>
</feature>
<keyword evidence="4 6" id="KW-0472">Membrane</keyword>
<keyword evidence="5" id="KW-0675">Receptor</keyword>
<organism evidence="8 9">
    <name type="scientific">Porites lobata</name>
    <dbReference type="NCBI Taxonomy" id="104759"/>
    <lineage>
        <taxon>Eukaryota</taxon>
        <taxon>Metazoa</taxon>
        <taxon>Cnidaria</taxon>
        <taxon>Anthozoa</taxon>
        <taxon>Hexacorallia</taxon>
        <taxon>Scleractinia</taxon>
        <taxon>Fungiina</taxon>
        <taxon>Poritidae</taxon>
        <taxon>Porites</taxon>
    </lineage>
</organism>
<feature type="transmembrane region" description="Helical" evidence="6">
    <location>
        <begin position="171"/>
        <end position="200"/>
    </location>
</feature>
<dbReference type="InterPro" id="IPR000276">
    <property type="entry name" value="GPCR_Rhodpsn"/>
</dbReference>
<comment type="subcellular location">
    <subcellularLocation>
        <location evidence="1">Membrane</location>
    </subcellularLocation>
</comment>
<comment type="similarity">
    <text evidence="5">Belongs to the G-protein coupled receptor 1 family.</text>
</comment>
<gene>
    <name evidence="8" type="ORF">PLOB_00004232</name>
</gene>
<evidence type="ECO:0000256" key="2">
    <source>
        <dbReference type="ARBA" id="ARBA00022692"/>
    </source>
</evidence>
<accession>A0ABN8QEN1</accession>
<proteinExistence type="inferred from homology"/>
<keyword evidence="2 5" id="KW-0812">Transmembrane</keyword>
<comment type="caution">
    <text evidence="8">The sequence shown here is derived from an EMBL/GenBank/DDBJ whole genome shotgun (WGS) entry which is preliminary data.</text>
</comment>
<evidence type="ECO:0000256" key="1">
    <source>
        <dbReference type="ARBA" id="ARBA00004370"/>
    </source>
</evidence>
<keyword evidence="3 6" id="KW-1133">Transmembrane helix</keyword>
<feature type="transmembrane region" description="Helical" evidence="6">
    <location>
        <begin position="101"/>
        <end position="126"/>
    </location>
</feature>
<dbReference type="SMART" id="SM01381">
    <property type="entry name" value="7TM_GPCR_Srsx"/>
    <property type="match status" value="1"/>
</dbReference>
<evidence type="ECO:0000256" key="4">
    <source>
        <dbReference type="ARBA" id="ARBA00023136"/>
    </source>
</evidence>
<dbReference type="PANTHER" id="PTHR45698:SF1">
    <property type="entry name" value="TRACE AMINE-ASSOCIATED RECEPTOR 13C-LIKE"/>
    <property type="match status" value="1"/>
</dbReference>
<keyword evidence="5" id="KW-0297">G-protein coupled receptor</keyword>
<dbReference type="Gene3D" id="1.20.1070.10">
    <property type="entry name" value="Rhodopsin 7-helix transmembrane proteins"/>
    <property type="match status" value="1"/>
</dbReference>
<protein>
    <recommendedName>
        <fullName evidence="7">G-protein coupled receptors family 1 profile domain-containing protein</fullName>
    </recommendedName>
</protein>
<dbReference type="EMBL" id="CALNXK010000118">
    <property type="protein sequence ID" value="CAH3160776.1"/>
    <property type="molecule type" value="Genomic_DNA"/>
</dbReference>
<evidence type="ECO:0000256" key="6">
    <source>
        <dbReference type="SAM" id="Phobius"/>
    </source>
</evidence>
<name>A0ABN8QEN1_9CNID</name>
<sequence length="417" mass="47624">MARLSKRKLKVVLPTTTTFRRTCLAFCRRAFSEKSFQRKWGPQNHRNSISGIVFPYKLIYLLRMQQFHTHFTQIDDINRSSGNIHGKEAMSVYSNSDSAEVVLIVVHSVLVIVNIAGNVLVCVIILRNRDMRTSLNYLILNLAVADITTALFLSPKYIFSHFIAHPEGAAGTALCIALTGGIIGWVGAATGVFCLVTIAVERYYAVVYPFENMEALSKRKLKVIILSTWIFGIIFNIPSFMYRRYNEYWNYCINTWPREWVGKAYGLYWFCLAVLSTSLIAILYFRVVYTLWFKHEDRRENNTQQKAVLKMRKRATLMVILVSVVFGVCWVTDRTNYLMVQFYSHTGAFLSLAASNTMVLVNSAINPIVYALVNYRFREKAKRMIQVRCCRTAVRPAGGLQVIASQSRRAGDISSKC</sequence>
<evidence type="ECO:0000313" key="9">
    <source>
        <dbReference type="Proteomes" id="UP001159405"/>
    </source>
</evidence>
<feature type="domain" description="G-protein coupled receptors family 1 profile" evidence="7">
    <location>
        <begin position="117"/>
        <end position="370"/>
    </location>
</feature>
<feature type="transmembrane region" description="Helical" evidence="6">
    <location>
        <begin position="267"/>
        <end position="293"/>
    </location>
</feature>
<feature type="transmembrane region" description="Helical" evidence="6">
    <location>
        <begin position="221"/>
        <end position="241"/>
    </location>
</feature>